<dbReference type="Proteomes" id="UP001500902">
    <property type="component" value="Unassembled WGS sequence"/>
</dbReference>
<reference evidence="3" key="1">
    <citation type="journal article" date="2019" name="Int. J. Syst. Evol. Microbiol.">
        <title>The Global Catalogue of Microorganisms (GCM) 10K type strain sequencing project: providing services to taxonomists for standard genome sequencing and annotation.</title>
        <authorList>
            <consortium name="The Broad Institute Genomics Platform"/>
            <consortium name="The Broad Institute Genome Sequencing Center for Infectious Disease"/>
            <person name="Wu L."/>
            <person name="Ma J."/>
        </authorList>
    </citation>
    <scope>NUCLEOTIDE SEQUENCE [LARGE SCALE GENOMIC DNA]</scope>
    <source>
        <strain evidence="3">JCM 16904</strain>
    </source>
</reference>
<organism evidence="2 3">
    <name type="scientific">Nonomuraea antimicrobica</name>
    <dbReference type="NCBI Taxonomy" id="561173"/>
    <lineage>
        <taxon>Bacteria</taxon>
        <taxon>Bacillati</taxon>
        <taxon>Actinomycetota</taxon>
        <taxon>Actinomycetes</taxon>
        <taxon>Streptosporangiales</taxon>
        <taxon>Streptosporangiaceae</taxon>
        <taxon>Nonomuraea</taxon>
    </lineage>
</organism>
<protein>
    <submittedName>
        <fullName evidence="2">Uncharacterized protein</fullName>
    </submittedName>
</protein>
<proteinExistence type="predicted"/>
<comment type="caution">
    <text evidence="2">The sequence shown here is derived from an EMBL/GenBank/DDBJ whole genome shotgun (WGS) entry which is preliminary data.</text>
</comment>
<sequence>MLQTGVRLQRAFWMLVDPPGVLVDVCWKPLLFVGLSTEIVLLLTAPFWELPDSPSGSGSASRLLAVGPGCTLDVAASAESGGMHPMDIAEADASTRKGTAKLLEPSLPP</sequence>
<name>A0ABP7CKI8_9ACTN</name>
<feature type="region of interest" description="Disordered" evidence="1">
    <location>
        <begin position="89"/>
        <end position="109"/>
    </location>
</feature>
<accession>A0ABP7CKI8</accession>
<evidence type="ECO:0000256" key="1">
    <source>
        <dbReference type="SAM" id="MobiDB-lite"/>
    </source>
</evidence>
<evidence type="ECO:0000313" key="3">
    <source>
        <dbReference type="Proteomes" id="UP001500902"/>
    </source>
</evidence>
<gene>
    <name evidence="2" type="ORF">GCM10022224_067530</name>
</gene>
<dbReference type="EMBL" id="BAAAZP010000124">
    <property type="protein sequence ID" value="GAA3692319.1"/>
    <property type="molecule type" value="Genomic_DNA"/>
</dbReference>
<keyword evidence="3" id="KW-1185">Reference proteome</keyword>
<evidence type="ECO:0000313" key="2">
    <source>
        <dbReference type="EMBL" id="GAA3692319.1"/>
    </source>
</evidence>